<organism evidence="2 3">
    <name type="scientific">Trypanosoma rangeli</name>
    <dbReference type="NCBI Taxonomy" id="5698"/>
    <lineage>
        <taxon>Eukaryota</taxon>
        <taxon>Discoba</taxon>
        <taxon>Euglenozoa</taxon>
        <taxon>Kinetoplastea</taxon>
        <taxon>Metakinetoplastina</taxon>
        <taxon>Trypanosomatida</taxon>
        <taxon>Trypanosomatidae</taxon>
        <taxon>Trypanosoma</taxon>
        <taxon>Herpetosoma</taxon>
    </lineage>
</organism>
<proteinExistence type="predicted"/>
<dbReference type="EMBL" id="MKGL01000332">
    <property type="protein sequence ID" value="RNF00317.1"/>
    <property type="molecule type" value="Genomic_DNA"/>
</dbReference>
<dbReference type="GeneID" id="40331605"/>
<feature type="region of interest" description="Disordered" evidence="1">
    <location>
        <begin position="154"/>
        <end position="182"/>
    </location>
</feature>
<dbReference type="RefSeq" id="XP_029235699.1">
    <property type="nucleotide sequence ID" value="XM_029384453.1"/>
</dbReference>
<feature type="compositionally biased region" description="Polar residues" evidence="1">
    <location>
        <begin position="159"/>
        <end position="169"/>
    </location>
</feature>
<evidence type="ECO:0000256" key="1">
    <source>
        <dbReference type="SAM" id="MobiDB-lite"/>
    </source>
</evidence>
<accession>A0A3R7K5L8</accession>
<name>A0A3R7K5L8_TRYRA</name>
<sequence length="382" mass="41479">MAHQRVKEGPSPSPKRVHAGLLPPPLPSRSVTLERDAKALQARLQEIDEVFHLNDEDNERRLRLRQLGEQQMVLQRLCEAALRTEEGLGGVTAHPNAGTDFESGRALEAGIVLTPRSLESISRYGDAGVMLMPRSASRTDAGSLPMSTPLFVSYEPPKGTSSTANTVEPSRTYRGGISTPPEFSAVETISTRMPPTRKTLPPLSSPALVEDAALGKERRLVEEFFGMSGVESAHPYGAAENERRELSNGVVPFVPPLSLQRPGGDPATSVPPAEGDMSEENFDLREEEQLLKCIMQRQPQRPGDPLREVCASSISRSSGTLNDAKPSKAKKKGSLYEQGRCLSALSGATAVPCRHDNQPHHPAVLFLGENVVDGAEKKRMKM</sequence>
<evidence type="ECO:0000313" key="2">
    <source>
        <dbReference type="EMBL" id="RNF00317.1"/>
    </source>
</evidence>
<protein>
    <submittedName>
        <fullName evidence="2">Uncharacterized protein</fullName>
    </submittedName>
</protein>
<feature type="region of interest" description="Disordered" evidence="1">
    <location>
        <begin position="256"/>
        <end position="279"/>
    </location>
</feature>
<keyword evidence="3" id="KW-1185">Reference proteome</keyword>
<feature type="region of interest" description="Disordered" evidence="1">
    <location>
        <begin position="1"/>
        <end position="29"/>
    </location>
</feature>
<gene>
    <name evidence="2" type="ORF">TraAM80_07672</name>
</gene>
<dbReference type="Proteomes" id="UP000283634">
    <property type="component" value="Unassembled WGS sequence"/>
</dbReference>
<comment type="caution">
    <text evidence="2">The sequence shown here is derived from an EMBL/GenBank/DDBJ whole genome shotgun (WGS) entry which is preliminary data.</text>
</comment>
<evidence type="ECO:0000313" key="3">
    <source>
        <dbReference type="Proteomes" id="UP000283634"/>
    </source>
</evidence>
<dbReference type="VEuPathDB" id="TriTrypDB:TRSC58_01025"/>
<dbReference type="AlphaFoldDB" id="A0A3R7K5L8"/>
<reference evidence="2 3" key="1">
    <citation type="journal article" date="2018" name="BMC Genomics">
        <title>Genomic comparison of Trypanosoma conorhini and Trypanosoma rangeli to Trypanosoma cruzi strains of high and low virulence.</title>
        <authorList>
            <person name="Bradwell K.R."/>
            <person name="Koparde V.N."/>
            <person name="Matveyev A.V."/>
            <person name="Serrano M.G."/>
            <person name="Alves J.M."/>
            <person name="Parikh H."/>
            <person name="Huang B."/>
            <person name="Lee V."/>
            <person name="Espinosa-Alvarez O."/>
            <person name="Ortiz P.A."/>
            <person name="Costa-Martins A.G."/>
            <person name="Teixeira M.M."/>
            <person name="Buck G.A."/>
        </authorList>
    </citation>
    <scope>NUCLEOTIDE SEQUENCE [LARGE SCALE GENOMIC DNA]</scope>
    <source>
        <strain evidence="2 3">AM80</strain>
    </source>
</reference>